<protein>
    <submittedName>
        <fullName evidence="3">Uncharacterized protein</fullName>
    </submittedName>
</protein>
<evidence type="ECO:0000313" key="6">
    <source>
        <dbReference type="EMBL" id="CAF5188100.1"/>
    </source>
</evidence>
<evidence type="ECO:0000313" key="5">
    <source>
        <dbReference type="EMBL" id="CAF3810451.1"/>
    </source>
</evidence>
<dbReference type="EMBL" id="CAJOBJ010335291">
    <property type="protein sequence ID" value="CAF5188100.1"/>
    <property type="molecule type" value="Genomic_DNA"/>
</dbReference>
<organism evidence="3 7">
    <name type="scientific">Rotaria magnacalcarata</name>
    <dbReference type="NCBI Taxonomy" id="392030"/>
    <lineage>
        <taxon>Eukaryota</taxon>
        <taxon>Metazoa</taxon>
        <taxon>Spiralia</taxon>
        <taxon>Gnathifera</taxon>
        <taxon>Rotifera</taxon>
        <taxon>Eurotatoria</taxon>
        <taxon>Bdelloidea</taxon>
        <taxon>Philodinida</taxon>
        <taxon>Philodinidae</taxon>
        <taxon>Rotaria</taxon>
    </lineage>
</organism>
<proteinExistence type="predicted"/>
<dbReference type="Proteomes" id="UP000663887">
    <property type="component" value="Unassembled WGS sequence"/>
</dbReference>
<evidence type="ECO:0000313" key="7">
    <source>
        <dbReference type="Proteomes" id="UP000663856"/>
    </source>
</evidence>
<dbReference type="EMBL" id="CAJOBF010000294">
    <property type="protein sequence ID" value="CAF3792593.1"/>
    <property type="molecule type" value="Genomic_DNA"/>
</dbReference>
<dbReference type="Proteomes" id="UP000663842">
    <property type="component" value="Unassembled WGS sequence"/>
</dbReference>
<sequence>MAGNSFTHAVPVSVDGRDFGHFSDHITVWIDQYIGVQNTYANLKTKFNNNIQVLQSNNEAEAEIDDDTMICANPDMLKELAEEVYCLKYFSTVEDGLDYINNHPEKKIFFISSGTIGKIIVPEIANLPQIQGIYIFCGNISHQVIWAGDYVDKITAMFEHQDNLLERLTQDIAKYVESKGDQYKTDGDNVEARNCYSWSKKLLVRRKMLGDCSLERLIANITEKIEKLQSSAECRD</sequence>
<evidence type="ECO:0000313" key="1">
    <source>
        <dbReference type="EMBL" id="CAF1682729.1"/>
    </source>
</evidence>
<dbReference type="EMBL" id="CAJNRF010016410">
    <property type="protein sequence ID" value="CAF2198847.1"/>
    <property type="molecule type" value="Genomic_DNA"/>
</dbReference>
<evidence type="ECO:0000313" key="8">
    <source>
        <dbReference type="Proteomes" id="UP000663866"/>
    </source>
</evidence>
<dbReference type="Proteomes" id="UP000663866">
    <property type="component" value="Unassembled WGS sequence"/>
</dbReference>
<evidence type="ECO:0000313" key="4">
    <source>
        <dbReference type="EMBL" id="CAF3792593.1"/>
    </source>
</evidence>
<dbReference type="Proteomes" id="UP000663834">
    <property type="component" value="Unassembled WGS sequence"/>
</dbReference>
<dbReference type="Proteomes" id="UP000663856">
    <property type="component" value="Unassembled WGS sequence"/>
</dbReference>
<reference evidence="3" key="1">
    <citation type="submission" date="2021-02" db="EMBL/GenBank/DDBJ databases">
        <authorList>
            <person name="Nowell W R."/>
        </authorList>
    </citation>
    <scope>NUCLEOTIDE SEQUENCE</scope>
</reference>
<dbReference type="Proteomes" id="UP000681720">
    <property type="component" value="Unassembled WGS sequence"/>
</dbReference>
<keyword evidence="8" id="KW-1185">Reference proteome</keyword>
<accession>A0A816ZL76</accession>
<evidence type="ECO:0000313" key="2">
    <source>
        <dbReference type="EMBL" id="CAF2129139.1"/>
    </source>
</evidence>
<name>A0A816ZL76_9BILA</name>
<dbReference type="EMBL" id="CAJOBG010000407">
    <property type="protein sequence ID" value="CAF3810451.1"/>
    <property type="molecule type" value="Genomic_DNA"/>
</dbReference>
<dbReference type="EMBL" id="CAJNRG010011103">
    <property type="protein sequence ID" value="CAF2129139.1"/>
    <property type="molecule type" value="Genomic_DNA"/>
</dbReference>
<comment type="caution">
    <text evidence="3">The sequence shown here is derived from an EMBL/GenBank/DDBJ whole genome shotgun (WGS) entry which is preliminary data.</text>
</comment>
<gene>
    <name evidence="6" type="ORF">GIL414_LOCUS71913</name>
    <name evidence="1" type="ORF">KQP761_LOCUS37216</name>
    <name evidence="5" type="ORF">OVN521_LOCUS4414</name>
    <name evidence="4" type="ORF">UXM345_LOCUS4323</name>
    <name evidence="3" type="ORF">WKI299_LOCUS34385</name>
    <name evidence="2" type="ORF">XDN619_LOCUS24390</name>
</gene>
<dbReference type="EMBL" id="CAJNOW010021095">
    <property type="protein sequence ID" value="CAF1682729.1"/>
    <property type="molecule type" value="Genomic_DNA"/>
</dbReference>
<dbReference type="OrthoDB" id="9997315at2759"/>
<evidence type="ECO:0000313" key="3">
    <source>
        <dbReference type="EMBL" id="CAF2198847.1"/>
    </source>
</evidence>
<dbReference type="AlphaFoldDB" id="A0A816ZL76"/>